<dbReference type="Pfam" id="PF00534">
    <property type="entry name" value="Glycos_transf_1"/>
    <property type="match status" value="1"/>
</dbReference>
<dbReference type="EMBL" id="QSAV01000060">
    <property type="protein sequence ID" value="RGW75166.1"/>
    <property type="molecule type" value="Genomic_DNA"/>
</dbReference>
<reference evidence="2 3" key="1">
    <citation type="submission" date="2018-08" db="EMBL/GenBank/DDBJ databases">
        <title>A genome reference for cultivated species of the human gut microbiota.</title>
        <authorList>
            <person name="Zou Y."/>
            <person name="Xue W."/>
            <person name="Luo G."/>
        </authorList>
    </citation>
    <scope>NUCLEOTIDE SEQUENCE [LARGE SCALE GENOMIC DNA]</scope>
    <source>
        <strain evidence="2 3">AF10-17</strain>
    </source>
</reference>
<dbReference type="SUPFAM" id="SSF53756">
    <property type="entry name" value="UDP-Glycosyltransferase/glycogen phosphorylase"/>
    <property type="match status" value="1"/>
</dbReference>
<evidence type="ECO:0000259" key="1">
    <source>
        <dbReference type="Pfam" id="PF00534"/>
    </source>
</evidence>
<dbReference type="Proteomes" id="UP000285776">
    <property type="component" value="Unassembled WGS sequence"/>
</dbReference>
<feature type="domain" description="Glycosyl transferase family 1" evidence="1">
    <location>
        <begin position="6"/>
        <end position="63"/>
    </location>
</feature>
<dbReference type="AlphaFoldDB" id="A0AA92U6S7"/>
<dbReference type="GO" id="GO:0016757">
    <property type="term" value="F:glycosyltransferase activity"/>
    <property type="evidence" value="ECO:0007669"/>
    <property type="project" value="InterPro"/>
</dbReference>
<proteinExistence type="predicted"/>
<gene>
    <name evidence="2" type="ORF">DWV53_13730</name>
</gene>
<comment type="caution">
    <text evidence="2">The sequence shown here is derived from an EMBL/GenBank/DDBJ whole genome shotgun (WGS) entry which is preliminary data.</text>
</comment>
<sequence>MFDAWGYGIPCVVTPVGGLPDVIKEGKNCLTFPFDDVDALTMQLRKLMESPDLLRNMAEYSKSFGERVFAPVMVNESIEKLYEEIFKA</sequence>
<dbReference type="InterPro" id="IPR001296">
    <property type="entry name" value="Glyco_trans_1"/>
</dbReference>
<evidence type="ECO:0000313" key="3">
    <source>
        <dbReference type="Proteomes" id="UP000285776"/>
    </source>
</evidence>
<accession>A0AA92U6S7</accession>
<dbReference type="RefSeq" id="WP_118155002.1">
    <property type="nucleotide sequence ID" value="NZ_QSAV01000060.1"/>
</dbReference>
<name>A0AA92U6S7_9BACT</name>
<protein>
    <submittedName>
        <fullName evidence="2">Glycosyltransferase</fullName>
    </submittedName>
</protein>
<evidence type="ECO:0000313" key="2">
    <source>
        <dbReference type="EMBL" id="RGW75166.1"/>
    </source>
</evidence>
<dbReference type="Gene3D" id="3.40.50.2000">
    <property type="entry name" value="Glycogen Phosphorylase B"/>
    <property type="match status" value="1"/>
</dbReference>
<organism evidence="2 3">
    <name type="scientific">Segatella copri</name>
    <dbReference type="NCBI Taxonomy" id="165179"/>
    <lineage>
        <taxon>Bacteria</taxon>
        <taxon>Pseudomonadati</taxon>
        <taxon>Bacteroidota</taxon>
        <taxon>Bacteroidia</taxon>
        <taxon>Bacteroidales</taxon>
        <taxon>Prevotellaceae</taxon>
        <taxon>Segatella</taxon>
    </lineage>
</organism>